<gene>
    <name evidence="2" type="ORF">Tci_052171</name>
    <name evidence="3" type="ORF">Tci_060596</name>
</gene>
<dbReference type="AlphaFoldDB" id="A0A6L2N287"/>
<sequence length="157" mass="16966">MTTTTAGQIKSNTDPPHHSSNLNQPNPKKDDHVSEDPSGIYNLLQINHNDKVEESEPSLSHPPRLTPEIPSQNVDLANSPVKTSSASPAKEKESSHKFCPKVFNVIQENSDNVIPNSASVNFSAKVNHGGSNLDTLEDMICIGQSMGYDMAGCSKDI</sequence>
<dbReference type="EMBL" id="BKCJ010008030">
    <property type="protein sequence ID" value="GEU80193.1"/>
    <property type="molecule type" value="Genomic_DNA"/>
</dbReference>
<reference evidence="2" key="1">
    <citation type="journal article" date="2019" name="Sci. Rep.">
        <title>Draft genome of Tanacetum cinerariifolium, the natural source of mosquito coil.</title>
        <authorList>
            <person name="Yamashiro T."/>
            <person name="Shiraishi A."/>
            <person name="Satake H."/>
            <person name="Nakayama K."/>
        </authorList>
    </citation>
    <scope>NUCLEOTIDE SEQUENCE</scope>
</reference>
<feature type="compositionally biased region" description="Polar residues" evidence="1">
    <location>
        <begin position="1"/>
        <end position="26"/>
    </location>
</feature>
<evidence type="ECO:0000313" key="2">
    <source>
        <dbReference type="EMBL" id="GEU80193.1"/>
    </source>
</evidence>
<dbReference type="EMBL" id="BKCJ010009789">
    <property type="protein sequence ID" value="GEU88618.1"/>
    <property type="molecule type" value="Genomic_DNA"/>
</dbReference>
<evidence type="ECO:0000256" key="1">
    <source>
        <dbReference type="SAM" id="MobiDB-lite"/>
    </source>
</evidence>
<organism evidence="2">
    <name type="scientific">Tanacetum cinerariifolium</name>
    <name type="common">Dalmatian daisy</name>
    <name type="synonym">Chrysanthemum cinerariifolium</name>
    <dbReference type="NCBI Taxonomy" id="118510"/>
    <lineage>
        <taxon>Eukaryota</taxon>
        <taxon>Viridiplantae</taxon>
        <taxon>Streptophyta</taxon>
        <taxon>Embryophyta</taxon>
        <taxon>Tracheophyta</taxon>
        <taxon>Spermatophyta</taxon>
        <taxon>Magnoliopsida</taxon>
        <taxon>eudicotyledons</taxon>
        <taxon>Gunneridae</taxon>
        <taxon>Pentapetalae</taxon>
        <taxon>asterids</taxon>
        <taxon>campanulids</taxon>
        <taxon>Asterales</taxon>
        <taxon>Asteraceae</taxon>
        <taxon>Asteroideae</taxon>
        <taxon>Anthemideae</taxon>
        <taxon>Anthemidinae</taxon>
        <taxon>Tanacetum</taxon>
    </lineage>
</organism>
<evidence type="ECO:0008006" key="4">
    <source>
        <dbReference type="Google" id="ProtNLM"/>
    </source>
</evidence>
<comment type="caution">
    <text evidence="2">The sequence shown here is derived from an EMBL/GenBank/DDBJ whole genome shotgun (WGS) entry which is preliminary data.</text>
</comment>
<evidence type="ECO:0000313" key="3">
    <source>
        <dbReference type="EMBL" id="GEU88618.1"/>
    </source>
</evidence>
<feature type="region of interest" description="Disordered" evidence="1">
    <location>
        <begin position="1"/>
        <end position="96"/>
    </location>
</feature>
<feature type="compositionally biased region" description="Polar residues" evidence="1">
    <location>
        <begin position="69"/>
        <end position="83"/>
    </location>
</feature>
<protein>
    <recommendedName>
        <fullName evidence="4">RNA-directed DNA polymerase, eukaryota</fullName>
    </recommendedName>
</protein>
<proteinExistence type="predicted"/>
<name>A0A6L2N287_TANCI</name>
<accession>A0A6L2N287</accession>